<evidence type="ECO:0000313" key="2">
    <source>
        <dbReference type="EMBL" id="GGA45311.1"/>
    </source>
</evidence>
<gene>
    <name evidence="2" type="ORF">GCM10010917_33260</name>
</gene>
<dbReference type="Pfam" id="PF03992">
    <property type="entry name" value="ABM"/>
    <property type="match status" value="1"/>
</dbReference>
<dbReference type="EMBL" id="BMHF01000013">
    <property type="protein sequence ID" value="GGA45311.1"/>
    <property type="molecule type" value="Genomic_DNA"/>
</dbReference>
<evidence type="ECO:0000313" key="3">
    <source>
        <dbReference type="Proteomes" id="UP000609323"/>
    </source>
</evidence>
<dbReference type="Gene3D" id="3.30.70.100">
    <property type="match status" value="1"/>
</dbReference>
<keyword evidence="2" id="KW-0503">Monooxygenase</keyword>
<keyword evidence="3" id="KW-1185">Reference proteome</keyword>
<dbReference type="InterPro" id="IPR007138">
    <property type="entry name" value="ABM_dom"/>
</dbReference>
<dbReference type="GO" id="GO:0004497">
    <property type="term" value="F:monooxygenase activity"/>
    <property type="evidence" value="ECO:0007669"/>
    <property type="project" value="UniProtKB-KW"/>
</dbReference>
<protein>
    <submittedName>
        <fullName evidence="2">Antibiotic biosynthesis monooxygenase</fullName>
    </submittedName>
</protein>
<dbReference type="Proteomes" id="UP000609323">
    <property type="component" value="Unassembled WGS sequence"/>
</dbReference>
<dbReference type="InterPro" id="IPR011008">
    <property type="entry name" value="Dimeric_a/b-barrel"/>
</dbReference>
<evidence type="ECO:0000259" key="1">
    <source>
        <dbReference type="PROSITE" id="PS51725"/>
    </source>
</evidence>
<dbReference type="RefSeq" id="WP_094092691.1">
    <property type="nucleotide sequence ID" value="NZ_BMHF01000013.1"/>
</dbReference>
<organism evidence="2 3">
    <name type="scientific">Paenibacillus physcomitrellae</name>
    <dbReference type="NCBI Taxonomy" id="1619311"/>
    <lineage>
        <taxon>Bacteria</taxon>
        <taxon>Bacillati</taxon>
        <taxon>Bacillota</taxon>
        <taxon>Bacilli</taxon>
        <taxon>Bacillales</taxon>
        <taxon>Paenibacillaceae</taxon>
        <taxon>Paenibacillus</taxon>
    </lineage>
</organism>
<name>A0ABQ1GK85_9BACL</name>
<comment type="caution">
    <text evidence="2">The sequence shown here is derived from an EMBL/GenBank/DDBJ whole genome shotgun (WGS) entry which is preliminary data.</text>
</comment>
<dbReference type="PROSITE" id="PS51725">
    <property type="entry name" value="ABM"/>
    <property type="match status" value="1"/>
</dbReference>
<dbReference type="SUPFAM" id="SSF54909">
    <property type="entry name" value="Dimeric alpha+beta barrel"/>
    <property type="match status" value="1"/>
</dbReference>
<keyword evidence="2" id="KW-0560">Oxidoreductase</keyword>
<reference evidence="3" key="1">
    <citation type="journal article" date="2019" name="Int. J. Syst. Evol. Microbiol.">
        <title>The Global Catalogue of Microorganisms (GCM) 10K type strain sequencing project: providing services to taxonomists for standard genome sequencing and annotation.</title>
        <authorList>
            <consortium name="The Broad Institute Genomics Platform"/>
            <consortium name="The Broad Institute Genome Sequencing Center for Infectious Disease"/>
            <person name="Wu L."/>
            <person name="Ma J."/>
        </authorList>
    </citation>
    <scope>NUCLEOTIDE SEQUENCE [LARGE SCALE GENOMIC DNA]</scope>
    <source>
        <strain evidence="3">CGMCC 1.15044</strain>
    </source>
</reference>
<feature type="domain" description="ABM" evidence="1">
    <location>
        <begin position="3"/>
        <end position="93"/>
    </location>
</feature>
<proteinExistence type="predicted"/>
<sequence>MQVLEVAVIHVKPGTINDFESSVRKASHIISKVKGYVSHELQKCVEQDNQYILLIKWESIKHNLIGFRASPEYEDWKSLLQPYFYTEPDVGHYININLKS</sequence>
<accession>A0ABQ1GK85</accession>